<name>A0A2S9SLE4_9BACT</name>
<evidence type="ECO:0000256" key="5">
    <source>
        <dbReference type="ARBA" id="ARBA00022807"/>
    </source>
</evidence>
<keyword evidence="3 6" id="KW-0732">Signal</keyword>
<evidence type="ECO:0000259" key="7">
    <source>
        <dbReference type="PROSITE" id="PS51935"/>
    </source>
</evidence>
<protein>
    <submittedName>
        <fullName evidence="8">Peptidase P60</fullName>
    </submittedName>
</protein>
<feature type="chain" id="PRO_5015553977" evidence="6">
    <location>
        <begin position="24"/>
        <end position="191"/>
    </location>
</feature>
<proteinExistence type="inferred from homology"/>
<comment type="caution">
    <text evidence="8">The sequence shown here is derived from an EMBL/GenBank/DDBJ whole genome shotgun (WGS) entry which is preliminary data.</text>
</comment>
<feature type="signal peptide" evidence="6">
    <location>
        <begin position="1"/>
        <end position="23"/>
    </location>
</feature>
<accession>A0A2S9SLE4</accession>
<dbReference type="Gene3D" id="3.90.1720.10">
    <property type="entry name" value="endopeptidase domain like (from Nostoc punctiforme)"/>
    <property type="match status" value="1"/>
</dbReference>
<evidence type="ECO:0000313" key="8">
    <source>
        <dbReference type="EMBL" id="PRM87407.1"/>
    </source>
</evidence>
<dbReference type="Pfam" id="PF00877">
    <property type="entry name" value="NLPC_P60"/>
    <property type="match status" value="1"/>
</dbReference>
<keyword evidence="5" id="KW-0788">Thiol protease</keyword>
<dbReference type="PANTHER" id="PTHR47360">
    <property type="entry name" value="MUREIN DD-ENDOPEPTIDASE MEPS/MUREIN LD-CARBOXYPEPTIDASE"/>
    <property type="match status" value="1"/>
</dbReference>
<reference evidence="8 9" key="1">
    <citation type="submission" date="2017-09" db="EMBL/GenBank/DDBJ databases">
        <title>Reassesment of A. cryaerophilus.</title>
        <authorList>
            <person name="Perez-Cataluna A."/>
            <person name="Collado L."/>
            <person name="Salgado O."/>
            <person name="Lefinanco V."/>
            <person name="Figueras M.J."/>
        </authorList>
    </citation>
    <scope>NUCLEOTIDE SEQUENCE [LARGE SCALE GENOMIC DNA]</scope>
    <source>
        <strain evidence="8 9">LMG 9871</strain>
    </source>
</reference>
<gene>
    <name evidence="8" type="ORF">CJ671_10140</name>
</gene>
<comment type="similarity">
    <text evidence="1">Belongs to the peptidase C40 family.</text>
</comment>
<dbReference type="RefSeq" id="WP_105912584.1">
    <property type="nucleotide sequence ID" value="NZ_NXGH01000045.1"/>
</dbReference>
<evidence type="ECO:0000256" key="6">
    <source>
        <dbReference type="SAM" id="SignalP"/>
    </source>
</evidence>
<dbReference type="PANTHER" id="PTHR47360:SF1">
    <property type="entry name" value="ENDOPEPTIDASE NLPC-RELATED"/>
    <property type="match status" value="1"/>
</dbReference>
<dbReference type="InterPro" id="IPR000064">
    <property type="entry name" value="NLP_P60_dom"/>
</dbReference>
<feature type="domain" description="NlpC/P60" evidence="7">
    <location>
        <begin position="70"/>
        <end position="190"/>
    </location>
</feature>
<evidence type="ECO:0000256" key="3">
    <source>
        <dbReference type="ARBA" id="ARBA00022729"/>
    </source>
</evidence>
<keyword evidence="4" id="KW-0378">Hydrolase</keyword>
<dbReference type="GO" id="GO:0008234">
    <property type="term" value="F:cysteine-type peptidase activity"/>
    <property type="evidence" value="ECO:0007669"/>
    <property type="project" value="UniProtKB-KW"/>
</dbReference>
<evidence type="ECO:0000256" key="1">
    <source>
        <dbReference type="ARBA" id="ARBA00007074"/>
    </source>
</evidence>
<dbReference type="PROSITE" id="PS51935">
    <property type="entry name" value="NLPC_P60"/>
    <property type="match status" value="1"/>
</dbReference>
<dbReference type="AlphaFoldDB" id="A0A2S9SLE4"/>
<dbReference type="InterPro" id="IPR052062">
    <property type="entry name" value="Murein_DD/LD_carboxypeptidase"/>
</dbReference>
<dbReference type="PROSITE" id="PS51257">
    <property type="entry name" value="PROKAR_LIPOPROTEIN"/>
    <property type="match status" value="1"/>
</dbReference>
<dbReference type="Proteomes" id="UP000238649">
    <property type="component" value="Unassembled WGS sequence"/>
</dbReference>
<dbReference type="OrthoDB" id="9807055at2"/>
<dbReference type="InterPro" id="IPR038765">
    <property type="entry name" value="Papain-like_cys_pep_sf"/>
</dbReference>
<dbReference type="SUPFAM" id="SSF54001">
    <property type="entry name" value="Cysteine proteinases"/>
    <property type="match status" value="1"/>
</dbReference>
<organism evidence="8 9">
    <name type="scientific">Aliarcobacter cryaerophilus</name>
    <dbReference type="NCBI Taxonomy" id="28198"/>
    <lineage>
        <taxon>Bacteria</taxon>
        <taxon>Pseudomonadati</taxon>
        <taxon>Campylobacterota</taxon>
        <taxon>Epsilonproteobacteria</taxon>
        <taxon>Campylobacterales</taxon>
        <taxon>Arcobacteraceae</taxon>
        <taxon>Aliarcobacter</taxon>
    </lineage>
</organism>
<dbReference type="GO" id="GO:0006508">
    <property type="term" value="P:proteolysis"/>
    <property type="evidence" value="ECO:0007669"/>
    <property type="project" value="UniProtKB-KW"/>
</dbReference>
<dbReference type="EMBL" id="NXGH01000045">
    <property type="protein sequence ID" value="PRM87407.1"/>
    <property type="molecule type" value="Genomic_DNA"/>
</dbReference>
<keyword evidence="2" id="KW-0645">Protease</keyword>
<evidence type="ECO:0000313" key="9">
    <source>
        <dbReference type="Proteomes" id="UP000238649"/>
    </source>
</evidence>
<evidence type="ECO:0000256" key="2">
    <source>
        <dbReference type="ARBA" id="ARBA00022670"/>
    </source>
</evidence>
<evidence type="ECO:0000256" key="4">
    <source>
        <dbReference type="ARBA" id="ARBA00022801"/>
    </source>
</evidence>
<sequence>MRIRTSLLTIVLFSFIFSGCATTSTSQNNLSTPDNKYSYDAKSNQEQKHLKNHNFIDDITNSKYMSKRDMTINKELFSFYNEWKGTKYRMGGYTKKGIDCSGFVQKAILEKFDLKLPRDSRSQSLVGTTIKKSELQMGDLVFFHTGKTKHVGIYIDNGQFMHASTKIGVTISKMDDDYFRNRYWKATRVLK</sequence>